<evidence type="ECO:0000313" key="1">
    <source>
        <dbReference type="EMBL" id="KAF5901353.1"/>
    </source>
</evidence>
<gene>
    <name evidence="1" type="primary">atp25</name>
    <name evidence="1" type="ORF">DAT39_008996</name>
</gene>
<dbReference type="AlphaFoldDB" id="A0A8J4XBV6"/>
<dbReference type="EMBL" id="QNUK01000115">
    <property type="protein sequence ID" value="KAF5901353.1"/>
    <property type="molecule type" value="Genomic_DNA"/>
</dbReference>
<keyword evidence="2" id="KW-1185">Reference proteome</keyword>
<proteinExistence type="predicted"/>
<protein>
    <submittedName>
        <fullName evidence="1">ATPase synthesis protein 25</fullName>
    </submittedName>
</protein>
<name>A0A8J4XBV6_CLAMG</name>
<dbReference type="Proteomes" id="UP000727407">
    <property type="component" value="Unassembled WGS sequence"/>
</dbReference>
<sequence>KEEEEQRSCENFVEAAKSMITLSPPDDDEDDVCVGLPQHRINLWHIFHYGSLQSIWFSHTYTRFLQSVAA</sequence>
<evidence type="ECO:0000313" key="2">
    <source>
        <dbReference type="Proteomes" id="UP000727407"/>
    </source>
</evidence>
<comment type="caution">
    <text evidence="1">The sequence shown here is derived from an EMBL/GenBank/DDBJ whole genome shotgun (WGS) entry which is preliminary data.</text>
</comment>
<organism evidence="1 2">
    <name type="scientific">Clarias magur</name>
    <name type="common">Asian catfish</name>
    <name type="synonym">Macropteronotus magur</name>
    <dbReference type="NCBI Taxonomy" id="1594786"/>
    <lineage>
        <taxon>Eukaryota</taxon>
        <taxon>Metazoa</taxon>
        <taxon>Chordata</taxon>
        <taxon>Craniata</taxon>
        <taxon>Vertebrata</taxon>
        <taxon>Euteleostomi</taxon>
        <taxon>Actinopterygii</taxon>
        <taxon>Neopterygii</taxon>
        <taxon>Teleostei</taxon>
        <taxon>Ostariophysi</taxon>
        <taxon>Siluriformes</taxon>
        <taxon>Clariidae</taxon>
        <taxon>Clarias</taxon>
    </lineage>
</organism>
<feature type="non-terminal residue" evidence="1">
    <location>
        <position position="1"/>
    </location>
</feature>
<reference evidence="1" key="1">
    <citation type="submission" date="2020-07" db="EMBL/GenBank/DDBJ databases">
        <title>Clarias magur genome sequencing, assembly and annotation.</title>
        <authorList>
            <person name="Kushwaha B."/>
            <person name="Kumar R."/>
            <person name="Das P."/>
            <person name="Joshi C.G."/>
            <person name="Kumar D."/>
            <person name="Nagpure N.S."/>
            <person name="Pandey M."/>
            <person name="Agarwal S."/>
            <person name="Srivastava S."/>
            <person name="Singh M."/>
            <person name="Sahoo L."/>
            <person name="Jayasankar P."/>
            <person name="Meher P.K."/>
            <person name="Koringa P.G."/>
            <person name="Iquebal M.A."/>
            <person name="Das S.P."/>
            <person name="Bit A."/>
            <person name="Patnaik S."/>
            <person name="Patel N."/>
            <person name="Shah T.M."/>
            <person name="Hinsu A."/>
            <person name="Jena J.K."/>
        </authorList>
    </citation>
    <scope>NUCLEOTIDE SEQUENCE</scope>
    <source>
        <strain evidence="1">CIFAMagur01</strain>
        <tissue evidence="1">Testis</tissue>
    </source>
</reference>
<accession>A0A8J4XBV6</accession>